<organism evidence="1 2">
    <name type="scientific">Fusibacter bizertensis</name>
    <dbReference type="NCBI Taxonomy" id="1488331"/>
    <lineage>
        <taxon>Bacteria</taxon>
        <taxon>Bacillati</taxon>
        <taxon>Bacillota</taxon>
        <taxon>Clostridia</taxon>
        <taxon>Eubacteriales</taxon>
        <taxon>Eubacteriales Family XII. Incertae Sedis</taxon>
        <taxon>Fusibacter</taxon>
    </lineage>
</organism>
<reference evidence="1 2" key="1">
    <citation type="submission" date="2023-04" db="EMBL/GenBank/DDBJ databases">
        <title>Fusibacter bizertensis strain WBS, isolated from littoral bottom sediments of the Arctic seas - biochemical and genomic analysis.</title>
        <authorList>
            <person name="Brioukhanov A.L."/>
        </authorList>
    </citation>
    <scope>NUCLEOTIDE SEQUENCE [LARGE SCALE GENOMIC DNA]</scope>
    <source>
        <strain evidence="1 2">WBS</strain>
    </source>
</reference>
<protein>
    <submittedName>
        <fullName evidence="1">Uncharacterized protein</fullName>
    </submittedName>
</protein>
<evidence type="ECO:0000313" key="2">
    <source>
        <dbReference type="Proteomes" id="UP001158045"/>
    </source>
</evidence>
<evidence type="ECO:0000313" key="1">
    <source>
        <dbReference type="EMBL" id="MDH8678571.1"/>
    </source>
</evidence>
<name>A0ABT6NDT3_9FIRM</name>
<accession>A0ABT6NDT3</accession>
<proteinExistence type="predicted"/>
<gene>
    <name evidence="1" type="ORF">QE109_10460</name>
</gene>
<dbReference type="RefSeq" id="WP_281094422.1">
    <property type="nucleotide sequence ID" value="NZ_JARYZI010000006.1"/>
</dbReference>
<keyword evidence="2" id="KW-1185">Reference proteome</keyword>
<dbReference type="EMBL" id="JARYZI010000006">
    <property type="protein sequence ID" value="MDH8678571.1"/>
    <property type="molecule type" value="Genomic_DNA"/>
</dbReference>
<comment type="caution">
    <text evidence="1">The sequence shown here is derived from an EMBL/GenBank/DDBJ whole genome shotgun (WGS) entry which is preliminary data.</text>
</comment>
<sequence>MKDIKSSKLRFINAKATDTRLMGVVGVVVNWMDEAEREIAQIFHLDYEVYGIDGFYHLTLPTESELKALILAVTGGLGGKFVDISFREMVYLLKTAHEVEPNSIEAHVDFDTYLDTFLNWKSDLEKVEIIELFHRINPKILNAYHAINYLVMRMIGKDLHSAVALMKYDECLMVLDVLDAPYTLIKNTSTLLSEDEMVEKYKVEALIDFEHKYKLLLYEIDVEKGTHLILSCKQLDELVMSSIEAAFNLNKPEFILVSQLNDEFFERRFAENNPEMMKQTYYQGNLYIEFNANNNHVSQNPYYLNGDIYAMYFFSRSGHMLISSFVKENIEAIDETLVANQAYNESLQFVCELKTDDPVMYDYINSNYETIFDYLSQH</sequence>
<dbReference type="Proteomes" id="UP001158045">
    <property type="component" value="Unassembled WGS sequence"/>
</dbReference>